<evidence type="ECO:0000313" key="14">
    <source>
        <dbReference type="EMBL" id="KAF3225674.1"/>
    </source>
</evidence>
<dbReference type="UniPathway" id="UPA00558"/>
<evidence type="ECO:0000256" key="5">
    <source>
        <dbReference type="ARBA" id="ARBA00022793"/>
    </source>
</evidence>
<keyword evidence="8" id="KW-0456">Lyase</keyword>
<evidence type="ECO:0000256" key="11">
    <source>
        <dbReference type="ARBA" id="ARBA00024326"/>
    </source>
</evidence>
<dbReference type="NCBIfam" id="TIGR00163">
    <property type="entry name" value="PS_decarb"/>
    <property type="match status" value="1"/>
</dbReference>
<comment type="cofactor">
    <cofactor evidence="1">
        <name>pyruvate</name>
        <dbReference type="ChEBI" id="CHEBI:15361"/>
    </cofactor>
</comment>
<sequence>MGLFAFILGYVSTILDEFMGYCKLIQNREVGWPTVDRKTGELKREQQPIWKKIKLILLFNPIAEWIDRTKLMRLYLHDNSLKEGKKERSPRSKSKIRPFIDFYHINMKEFTPSDIKEYATFEDFFVREHARGSRPIYEEGDDSFAIVPSDCRVVVYPSVHLAQKLWIKGQHFSIANLLGDPSIAESFADGPVASFRLSPQDYHRYHAPVTGTVKWYKQFSGEYYNVDPWNLRSHIDVLTSNARCAVCFETEKYGDVIFVAIGASDVGTVKFNEDTRIPGRRIRKGQEIGRFEFGGSSILVVFQKGRILFDEDLLNLSNERIMVDVEVGMSLGRLQAKGGEKRGSVDEESGKVNEKRQKVNEMHEKAGETETYAQAVSEGGKKSDSEKEDTQTTKKAAKALRIT</sequence>
<keyword evidence="5" id="KW-0210">Decarboxylase</keyword>
<keyword evidence="9" id="KW-1208">Phospholipid metabolism</keyword>
<evidence type="ECO:0000256" key="12">
    <source>
        <dbReference type="SAM" id="MobiDB-lite"/>
    </source>
</evidence>
<keyword evidence="10" id="KW-0670">Pyruvate</keyword>
<evidence type="ECO:0000256" key="9">
    <source>
        <dbReference type="ARBA" id="ARBA00023264"/>
    </source>
</evidence>
<evidence type="ECO:0000313" key="13">
    <source>
        <dbReference type="EMBL" id="KAF3187940.1"/>
    </source>
</evidence>
<dbReference type="GO" id="GO:0006646">
    <property type="term" value="P:phosphatidylethanolamine biosynthetic process"/>
    <property type="evidence" value="ECO:0007669"/>
    <property type="project" value="UniProtKB-UniPathway"/>
</dbReference>
<keyword evidence="7" id="KW-0594">Phospholipid biosynthesis</keyword>
<comment type="pathway">
    <text evidence="2">Lipid metabolism.</text>
</comment>
<dbReference type="Pfam" id="PF02666">
    <property type="entry name" value="PS_Dcarbxylase"/>
    <property type="match status" value="1"/>
</dbReference>
<evidence type="ECO:0000313" key="15">
    <source>
        <dbReference type="Proteomes" id="UP000472727"/>
    </source>
</evidence>
<evidence type="ECO:0000256" key="1">
    <source>
        <dbReference type="ARBA" id="ARBA00001928"/>
    </source>
</evidence>
<evidence type="ECO:0000313" key="16">
    <source>
        <dbReference type="Proteomes" id="UP000479691"/>
    </source>
</evidence>
<comment type="pathway">
    <text evidence="11">Phospholipid metabolism; phosphatidylethanolamine biosynthesis.</text>
</comment>
<dbReference type="PANTHER" id="PTHR10067">
    <property type="entry name" value="PHOSPHATIDYLSERINE DECARBOXYLASE"/>
    <property type="match status" value="1"/>
</dbReference>
<dbReference type="InterPro" id="IPR033177">
    <property type="entry name" value="PSD-B"/>
</dbReference>
<name>A0A6G1M9K5_ORBOL</name>
<reference evidence="15 16" key="1">
    <citation type="submission" date="2019-06" db="EMBL/GenBank/DDBJ databases">
        <authorList>
            <person name="Palmer J.M."/>
        </authorList>
    </citation>
    <scope>NUCLEOTIDE SEQUENCE [LARGE SCALE GENOMIC DNA]</scope>
    <source>
        <strain evidence="14 15">TWF106</strain>
        <strain evidence="13 16">TWF788</strain>
    </source>
</reference>
<evidence type="ECO:0000256" key="2">
    <source>
        <dbReference type="ARBA" id="ARBA00005189"/>
    </source>
</evidence>
<gene>
    <name evidence="14" type="ORF">TWF106_002190</name>
    <name evidence="13" type="ORF">TWF788_001404</name>
</gene>
<proteinExistence type="predicted"/>
<comment type="caution">
    <text evidence="13">The sequence shown here is derived from an EMBL/GenBank/DDBJ whole genome shotgun (WGS) entry which is preliminary data.</text>
</comment>
<feature type="compositionally biased region" description="Basic and acidic residues" evidence="12">
    <location>
        <begin position="379"/>
        <end position="392"/>
    </location>
</feature>
<feature type="region of interest" description="Disordered" evidence="12">
    <location>
        <begin position="337"/>
        <end position="403"/>
    </location>
</feature>
<dbReference type="Proteomes" id="UP000479691">
    <property type="component" value="Unassembled WGS sequence"/>
</dbReference>
<dbReference type="EC" id="4.1.1.65" evidence="3"/>
<dbReference type="AlphaFoldDB" id="A0A6G1M9K5"/>
<evidence type="ECO:0000256" key="10">
    <source>
        <dbReference type="ARBA" id="ARBA00023317"/>
    </source>
</evidence>
<organism evidence="13 16">
    <name type="scientific">Orbilia oligospora</name>
    <name type="common">Nematode-trapping fungus</name>
    <name type="synonym">Arthrobotrys oligospora</name>
    <dbReference type="NCBI Taxonomy" id="2813651"/>
    <lineage>
        <taxon>Eukaryota</taxon>
        <taxon>Fungi</taxon>
        <taxon>Dikarya</taxon>
        <taxon>Ascomycota</taxon>
        <taxon>Pezizomycotina</taxon>
        <taxon>Orbiliomycetes</taxon>
        <taxon>Orbiliales</taxon>
        <taxon>Orbiliaceae</taxon>
        <taxon>Orbilia</taxon>
    </lineage>
</organism>
<accession>A0A6G1M9K5</accession>
<dbReference type="EMBL" id="JAABOE010000012">
    <property type="protein sequence ID" value="KAF3187940.1"/>
    <property type="molecule type" value="Genomic_DNA"/>
</dbReference>
<dbReference type="EMBL" id="WIWS01000014">
    <property type="protein sequence ID" value="KAF3225674.1"/>
    <property type="molecule type" value="Genomic_DNA"/>
</dbReference>
<evidence type="ECO:0000256" key="7">
    <source>
        <dbReference type="ARBA" id="ARBA00023209"/>
    </source>
</evidence>
<evidence type="ECO:0000256" key="6">
    <source>
        <dbReference type="ARBA" id="ARBA00023098"/>
    </source>
</evidence>
<evidence type="ECO:0000256" key="3">
    <source>
        <dbReference type="ARBA" id="ARBA00012243"/>
    </source>
</evidence>
<keyword evidence="6" id="KW-0443">Lipid metabolism</keyword>
<protein>
    <recommendedName>
        <fullName evidence="3">phosphatidylserine decarboxylase</fullName>
        <ecNumber evidence="3">4.1.1.65</ecNumber>
    </recommendedName>
</protein>
<dbReference type="PANTHER" id="PTHR10067:SF11">
    <property type="entry name" value="PHOSPHATIDYLSERINE DECARBOXYLASE"/>
    <property type="match status" value="1"/>
</dbReference>
<dbReference type="InterPro" id="IPR003817">
    <property type="entry name" value="PS_Dcarbxylase"/>
</dbReference>
<keyword evidence="4" id="KW-0444">Lipid biosynthesis</keyword>
<dbReference type="GO" id="GO:0004609">
    <property type="term" value="F:phosphatidylserine decarboxylase activity"/>
    <property type="evidence" value="ECO:0007669"/>
    <property type="project" value="UniProtKB-EC"/>
</dbReference>
<evidence type="ECO:0000256" key="8">
    <source>
        <dbReference type="ARBA" id="ARBA00023239"/>
    </source>
</evidence>
<feature type="compositionally biased region" description="Basic and acidic residues" evidence="12">
    <location>
        <begin position="338"/>
        <end position="368"/>
    </location>
</feature>
<evidence type="ECO:0000256" key="4">
    <source>
        <dbReference type="ARBA" id="ARBA00022516"/>
    </source>
</evidence>
<dbReference type="Proteomes" id="UP000472727">
    <property type="component" value="Unassembled WGS sequence"/>
</dbReference>